<reference evidence="4" key="1">
    <citation type="submission" date="2016-10" db="EMBL/GenBank/DDBJ databases">
        <authorList>
            <person name="Varghese N."/>
            <person name="Submissions S."/>
        </authorList>
    </citation>
    <scope>NUCLEOTIDE SEQUENCE [LARGE SCALE GENOMIC DNA]</scope>
    <source>
        <strain evidence="4">Nm76</strain>
    </source>
</reference>
<evidence type="ECO:0000259" key="2">
    <source>
        <dbReference type="PROSITE" id="PS50106"/>
    </source>
</evidence>
<dbReference type="Proteomes" id="UP000198814">
    <property type="component" value="Unassembled WGS sequence"/>
</dbReference>
<dbReference type="PROSITE" id="PS50106">
    <property type="entry name" value="PDZ"/>
    <property type="match status" value="1"/>
</dbReference>
<evidence type="ECO:0000313" key="4">
    <source>
        <dbReference type="Proteomes" id="UP000198814"/>
    </source>
</evidence>
<keyword evidence="4" id="KW-1185">Reference proteome</keyword>
<dbReference type="AlphaFoldDB" id="A0A1H8KSF2"/>
<feature type="compositionally biased region" description="Basic and acidic residues" evidence="1">
    <location>
        <begin position="11"/>
        <end position="22"/>
    </location>
</feature>
<dbReference type="EMBL" id="FODO01000002">
    <property type="protein sequence ID" value="SEN95546.1"/>
    <property type="molecule type" value="Genomic_DNA"/>
</dbReference>
<evidence type="ECO:0000313" key="3">
    <source>
        <dbReference type="EMBL" id="SEN95546.1"/>
    </source>
</evidence>
<feature type="region of interest" description="Disordered" evidence="1">
    <location>
        <begin position="57"/>
        <end position="86"/>
    </location>
</feature>
<dbReference type="Gene3D" id="2.30.42.10">
    <property type="match status" value="1"/>
</dbReference>
<dbReference type="SUPFAM" id="SSF50156">
    <property type="entry name" value="PDZ domain-like"/>
    <property type="match status" value="1"/>
</dbReference>
<dbReference type="SMART" id="SM00228">
    <property type="entry name" value="PDZ"/>
    <property type="match status" value="1"/>
</dbReference>
<sequence length="160" mass="17065">MGAAHQGKIHRGADEDYHAPGDTADKIDTAGLVKVAAILKEATEYLANRIEPLTVTLSSSAPASAESTTPKEKRKTSLGTVPDFSYKGEGVRIDNTLPGSPAQQAGLQQGDILIQLAGQPVSDLASYAAILWSLKAGEKVELRFRRNDEVKVAEVVLVER</sequence>
<proteinExistence type="predicted"/>
<dbReference type="RefSeq" id="WP_256206076.1">
    <property type="nucleotide sequence ID" value="NZ_FNOE01000027.1"/>
</dbReference>
<dbReference type="InterPro" id="IPR001478">
    <property type="entry name" value="PDZ"/>
</dbReference>
<accession>A0A1H8KSF2</accession>
<organism evidence="3 4">
    <name type="scientific">Nitrosomonas oligotropha</name>
    <dbReference type="NCBI Taxonomy" id="42354"/>
    <lineage>
        <taxon>Bacteria</taxon>
        <taxon>Pseudomonadati</taxon>
        <taxon>Pseudomonadota</taxon>
        <taxon>Betaproteobacteria</taxon>
        <taxon>Nitrosomonadales</taxon>
        <taxon>Nitrosomonadaceae</taxon>
        <taxon>Nitrosomonas</taxon>
    </lineage>
</organism>
<name>A0A1H8KSF2_9PROT</name>
<dbReference type="Pfam" id="PF13180">
    <property type="entry name" value="PDZ_2"/>
    <property type="match status" value="1"/>
</dbReference>
<dbReference type="InterPro" id="IPR036034">
    <property type="entry name" value="PDZ_sf"/>
</dbReference>
<gene>
    <name evidence="3" type="ORF">SAMN05216333_102219</name>
</gene>
<dbReference type="STRING" id="42354.SAMN05216333_102219"/>
<feature type="domain" description="PDZ" evidence="2">
    <location>
        <begin position="84"/>
        <end position="148"/>
    </location>
</feature>
<feature type="region of interest" description="Disordered" evidence="1">
    <location>
        <begin position="1"/>
        <end position="22"/>
    </location>
</feature>
<evidence type="ECO:0000256" key="1">
    <source>
        <dbReference type="SAM" id="MobiDB-lite"/>
    </source>
</evidence>
<feature type="compositionally biased region" description="Low complexity" evidence="1">
    <location>
        <begin position="58"/>
        <end position="68"/>
    </location>
</feature>
<protein>
    <submittedName>
        <fullName evidence="3">PDZ domain-containing protein</fullName>
    </submittedName>
</protein>